<gene>
    <name evidence="2" type="ORF">B0I26_102281</name>
</gene>
<dbReference type="EMBL" id="QLMH01000002">
    <property type="protein sequence ID" value="RAK22289.1"/>
    <property type="molecule type" value="Genomic_DNA"/>
</dbReference>
<comment type="caution">
    <text evidence="2">The sequence shown here is derived from an EMBL/GenBank/DDBJ whole genome shotgun (WGS) entry which is preliminary data.</text>
</comment>
<name>A0A327YWC4_9BACL</name>
<dbReference type="Pfam" id="PF01584">
    <property type="entry name" value="CheW"/>
    <property type="match status" value="1"/>
</dbReference>
<dbReference type="InterPro" id="IPR002545">
    <property type="entry name" value="CheW-lke_dom"/>
</dbReference>
<dbReference type="SUPFAM" id="SSF50341">
    <property type="entry name" value="CheW-like"/>
    <property type="match status" value="1"/>
</dbReference>
<dbReference type="GO" id="GO:0006935">
    <property type="term" value="P:chemotaxis"/>
    <property type="evidence" value="ECO:0007669"/>
    <property type="project" value="InterPro"/>
</dbReference>
<dbReference type="Gene3D" id="2.40.50.180">
    <property type="entry name" value="CheA-289, Domain 4"/>
    <property type="match status" value="1"/>
</dbReference>
<sequence length="154" mass="17466">MKLNKVVVCQIADEQYGIPVENVISIEKMSAPTVIPQMPDYMVGVVRIRGELVPVLDTMKILYNRPFQENDKTRMIVVITEDISVALIVDEAKEIVDIPSELIKQVNMLAYRQTPYFIGVASLPERLITLVEPNQLFESLEGIKAIKEHIQSQQ</sequence>
<dbReference type="InterPro" id="IPR039315">
    <property type="entry name" value="CheW"/>
</dbReference>
<evidence type="ECO:0000313" key="2">
    <source>
        <dbReference type="EMBL" id="RAK22289.1"/>
    </source>
</evidence>
<dbReference type="Proteomes" id="UP000248555">
    <property type="component" value="Unassembled WGS sequence"/>
</dbReference>
<evidence type="ECO:0000259" key="1">
    <source>
        <dbReference type="PROSITE" id="PS50851"/>
    </source>
</evidence>
<accession>A0A327YWC4</accession>
<dbReference type="GO" id="GO:0007165">
    <property type="term" value="P:signal transduction"/>
    <property type="evidence" value="ECO:0007669"/>
    <property type="project" value="InterPro"/>
</dbReference>
<keyword evidence="3" id="KW-1185">Reference proteome</keyword>
<dbReference type="GO" id="GO:0005829">
    <property type="term" value="C:cytosol"/>
    <property type="evidence" value="ECO:0007669"/>
    <property type="project" value="TreeGrafter"/>
</dbReference>
<evidence type="ECO:0000313" key="3">
    <source>
        <dbReference type="Proteomes" id="UP000248555"/>
    </source>
</evidence>
<dbReference type="PANTHER" id="PTHR22617:SF23">
    <property type="entry name" value="CHEMOTAXIS PROTEIN CHEW"/>
    <property type="match status" value="1"/>
</dbReference>
<protein>
    <submittedName>
        <fullName evidence="2">Purine-binding chemotaxis protein CheW</fullName>
    </submittedName>
</protein>
<dbReference type="RefSeq" id="WP_111644137.1">
    <property type="nucleotide sequence ID" value="NZ_QLMH01000002.1"/>
</dbReference>
<dbReference type="PANTHER" id="PTHR22617">
    <property type="entry name" value="CHEMOTAXIS SENSOR HISTIDINE KINASE-RELATED"/>
    <property type="match status" value="1"/>
</dbReference>
<dbReference type="PROSITE" id="PS50851">
    <property type="entry name" value="CHEW"/>
    <property type="match status" value="1"/>
</dbReference>
<dbReference type="AlphaFoldDB" id="A0A327YWC4"/>
<dbReference type="Gene3D" id="2.30.30.40">
    <property type="entry name" value="SH3 Domains"/>
    <property type="match status" value="1"/>
</dbReference>
<organism evidence="2 3">
    <name type="scientific">Paranoxybacillus vitaminiphilus</name>
    <dbReference type="NCBI Taxonomy" id="581036"/>
    <lineage>
        <taxon>Bacteria</taxon>
        <taxon>Bacillati</taxon>
        <taxon>Bacillota</taxon>
        <taxon>Bacilli</taxon>
        <taxon>Bacillales</taxon>
        <taxon>Anoxybacillaceae</taxon>
        <taxon>Paranoxybacillus</taxon>
    </lineage>
</organism>
<dbReference type="SMART" id="SM00260">
    <property type="entry name" value="CheW"/>
    <property type="match status" value="1"/>
</dbReference>
<reference evidence="2 3" key="1">
    <citation type="submission" date="2018-06" db="EMBL/GenBank/DDBJ databases">
        <title>Genomic Encyclopedia of Type Strains, Phase III (KMG-III): the genomes of soil and plant-associated and newly described type strains.</title>
        <authorList>
            <person name="Whitman W."/>
        </authorList>
    </citation>
    <scope>NUCLEOTIDE SEQUENCE [LARGE SCALE GENOMIC DNA]</scope>
    <source>
        <strain evidence="2 3">CGMCC 1.8979</strain>
    </source>
</reference>
<dbReference type="InterPro" id="IPR036061">
    <property type="entry name" value="CheW-like_dom_sf"/>
</dbReference>
<dbReference type="OrthoDB" id="9787997at2"/>
<feature type="domain" description="CheW-like" evidence="1">
    <location>
        <begin position="3"/>
        <end position="142"/>
    </location>
</feature>
<proteinExistence type="predicted"/>